<evidence type="ECO:0000313" key="3">
    <source>
        <dbReference type="EMBL" id="KAE8665169.1"/>
    </source>
</evidence>
<evidence type="ECO:0000313" key="4">
    <source>
        <dbReference type="Proteomes" id="UP000436088"/>
    </source>
</evidence>
<protein>
    <submittedName>
        <fullName evidence="3">Calcium-binding EF-hand family protein</fullName>
    </submittedName>
</protein>
<dbReference type="GO" id="GO:0005509">
    <property type="term" value="F:calcium ion binding"/>
    <property type="evidence" value="ECO:0007669"/>
    <property type="project" value="InterPro"/>
</dbReference>
<dbReference type="InterPro" id="IPR011992">
    <property type="entry name" value="EF-hand-dom_pair"/>
</dbReference>
<reference evidence="3" key="1">
    <citation type="submission" date="2019-09" db="EMBL/GenBank/DDBJ databases">
        <title>Draft genome information of white flower Hibiscus syriacus.</title>
        <authorList>
            <person name="Kim Y.-M."/>
        </authorList>
    </citation>
    <scope>NUCLEOTIDE SEQUENCE [LARGE SCALE GENOMIC DNA]</scope>
    <source>
        <strain evidence="3">YM2019G1</strain>
    </source>
</reference>
<dbReference type="InterPro" id="IPR018247">
    <property type="entry name" value="EF_Hand_1_Ca_BS"/>
</dbReference>
<dbReference type="InterPro" id="IPR002048">
    <property type="entry name" value="EF_hand_dom"/>
</dbReference>
<comment type="caution">
    <text evidence="3">The sequence shown here is derived from an EMBL/GenBank/DDBJ whole genome shotgun (WGS) entry which is preliminary data.</text>
</comment>
<dbReference type="Proteomes" id="UP000436088">
    <property type="component" value="Unassembled WGS sequence"/>
</dbReference>
<gene>
    <name evidence="3" type="ORF">F3Y22_tig00112649pilonHSYRG00010</name>
</gene>
<dbReference type="PROSITE" id="PS50222">
    <property type="entry name" value="EF_HAND_2"/>
    <property type="match status" value="1"/>
</dbReference>
<accession>A0A6A2Y102</accession>
<proteinExistence type="predicted"/>
<name>A0A6A2Y102_HIBSY</name>
<keyword evidence="4" id="KW-1185">Reference proteome</keyword>
<dbReference type="PROSITE" id="PS00018">
    <property type="entry name" value="EF_HAND_1"/>
    <property type="match status" value="2"/>
</dbReference>
<evidence type="ECO:0000259" key="2">
    <source>
        <dbReference type="PROSITE" id="PS50222"/>
    </source>
</evidence>
<evidence type="ECO:0000256" key="1">
    <source>
        <dbReference type="ARBA" id="ARBA00022837"/>
    </source>
</evidence>
<keyword evidence="1" id="KW-0106">Calcium</keyword>
<dbReference type="SUPFAM" id="SSF47473">
    <property type="entry name" value="EF-hand"/>
    <property type="match status" value="1"/>
</dbReference>
<dbReference type="EMBL" id="VEPZ02001625">
    <property type="protein sequence ID" value="KAE8665169.1"/>
    <property type="molecule type" value="Genomic_DNA"/>
</dbReference>
<organism evidence="3 4">
    <name type="scientific">Hibiscus syriacus</name>
    <name type="common">Rose of Sharon</name>
    <dbReference type="NCBI Taxonomy" id="106335"/>
    <lineage>
        <taxon>Eukaryota</taxon>
        <taxon>Viridiplantae</taxon>
        <taxon>Streptophyta</taxon>
        <taxon>Embryophyta</taxon>
        <taxon>Tracheophyta</taxon>
        <taxon>Spermatophyta</taxon>
        <taxon>Magnoliopsida</taxon>
        <taxon>eudicotyledons</taxon>
        <taxon>Gunneridae</taxon>
        <taxon>Pentapetalae</taxon>
        <taxon>rosids</taxon>
        <taxon>malvids</taxon>
        <taxon>Malvales</taxon>
        <taxon>Malvaceae</taxon>
        <taxon>Malvoideae</taxon>
        <taxon>Hibiscus</taxon>
    </lineage>
</organism>
<dbReference type="Gene3D" id="1.10.238.10">
    <property type="entry name" value="EF-hand"/>
    <property type="match status" value="1"/>
</dbReference>
<dbReference type="AlphaFoldDB" id="A0A6A2Y102"/>
<feature type="domain" description="EF-hand" evidence="2">
    <location>
        <begin position="40"/>
        <end position="75"/>
    </location>
</feature>
<sequence>MASILTIPVSSFYNSYSQAKSQNPLNNMIITKSCPPTKPLSKEELWNHFLKCDADGDQLLTKAELKDAFRKLGAMIPGFRTWEGLRCADGNKDGCVSRDELTNLIQFVHNLQYTSISDK</sequence>